<name>A0A7X1PHE8_9PSED</name>
<dbReference type="Proteomes" id="UP000486534">
    <property type="component" value="Unassembled WGS sequence"/>
</dbReference>
<reference evidence="1 2" key="1">
    <citation type="submission" date="2019-10" db="EMBL/GenBank/DDBJ databases">
        <title>Pseudomonas dajingensis sp. nov., isolated from the profound head ulcers of farmed Murray cod (Maccullochella peelii peelii).</title>
        <authorList>
            <person name="Liu Y."/>
        </authorList>
    </citation>
    <scope>NUCLEOTIDE SEQUENCE [LARGE SCALE GENOMIC DNA]</scope>
    <source>
        <strain evidence="1 2">MC042</strain>
    </source>
</reference>
<evidence type="ECO:0000313" key="1">
    <source>
        <dbReference type="EMBL" id="MQA51792.1"/>
    </source>
</evidence>
<accession>A0A7X1PHE8</accession>
<dbReference type="EMBL" id="WHUV01000001">
    <property type="protein sequence ID" value="MQA51792.1"/>
    <property type="molecule type" value="Genomic_DNA"/>
</dbReference>
<comment type="caution">
    <text evidence="1">The sequence shown here is derived from an EMBL/GenBank/DDBJ whole genome shotgun (WGS) entry which is preliminary data.</text>
</comment>
<proteinExistence type="predicted"/>
<sequence length="578" mass="65464">MVRIPTYAQVFETLCRGAGLVTATANGLSELRSYEGRQHLYYRESNGVKQGLLPDLLRYLVHDDQALTARLQHYLSQYEHIFSILKSRPIITYQDYPTGIARFLDTWVLPQLAVLLHRLNGKLSPRTTLHHFHTLLVSHGAGDLQASSLKAYVKSLVPATVEAADFFYALDKTSDKSHKKLSTINAEIESLGAETSSSKLTAAQQRELLDTIGGAYRAATALNRFSEMYSAAQVDSKSTLIERFRHHYEGVCGIREPDRLYMAHSRLFDGFIATGLPDASDNSHLDCIFIIFSRQVAARSVEGFGPLYQLMLASEEDLRDPVVIEQSFARLERHSDYPLFAAFGVQARAALTLEQGETAQALELYRSVLPYAEKQQLGHLGFYAASYAIALEVMQETPMVPGYQNPLISYRIESEPQIAELHVAWPTVFTPFNEQPEWPAPVRAVFSSIREFNRDMLELARMSREIYCNPLKKLDGFMEAFFQLLGEGGDEARFGKLICKAIKSKDRVRSVLSMHTATPYEVLRDERLYAQTLFGGPKLYFQLNPYLHAYYRLPDAHKKLILQALNPERYRQDSQQAV</sequence>
<evidence type="ECO:0000313" key="2">
    <source>
        <dbReference type="Proteomes" id="UP000486534"/>
    </source>
</evidence>
<gene>
    <name evidence="1" type="ORF">GDH07_00495</name>
</gene>
<dbReference type="AlphaFoldDB" id="A0A7X1PHE8"/>
<dbReference type="RefSeq" id="WP_152896466.1">
    <property type="nucleotide sequence ID" value="NZ_WHUV01000001.1"/>
</dbReference>
<organism evidence="1 2">
    <name type="scientific">Pseudomonas piscis</name>
    <dbReference type="NCBI Taxonomy" id="2614538"/>
    <lineage>
        <taxon>Bacteria</taxon>
        <taxon>Pseudomonadati</taxon>
        <taxon>Pseudomonadota</taxon>
        <taxon>Gammaproteobacteria</taxon>
        <taxon>Pseudomonadales</taxon>
        <taxon>Pseudomonadaceae</taxon>
        <taxon>Pseudomonas</taxon>
    </lineage>
</organism>
<protein>
    <submittedName>
        <fullName evidence="1">Uncharacterized protein</fullName>
    </submittedName>
</protein>